<reference evidence="3 4" key="1">
    <citation type="submission" date="2018-02" db="EMBL/GenBank/DDBJ databases">
        <title>Genomic Encyclopedia of Archaeal and Bacterial Type Strains, Phase II (KMG-II): from individual species to whole genera.</title>
        <authorList>
            <person name="Goeker M."/>
        </authorList>
    </citation>
    <scope>NUCLEOTIDE SEQUENCE [LARGE SCALE GENOMIC DNA]</scope>
    <source>
        <strain evidence="3 4">DSM 29526</strain>
    </source>
</reference>
<evidence type="ECO:0000259" key="2">
    <source>
        <dbReference type="Pfam" id="PF12146"/>
    </source>
</evidence>
<evidence type="ECO:0000256" key="1">
    <source>
        <dbReference type="SAM" id="SignalP"/>
    </source>
</evidence>
<dbReference type="InterPro" id="IPR022742">
    <property type="entry name" value="Hydrolase_4"/>
</dbReference>
<protein>
    <recommendedName>
        <fullName evidence="2">Serine aminopeptidase S33 domain-containing protein</fullName>
    </recommendedName>
</protein>
<dbReference type="Pfam" id="PF12146">
    <property type="entry name" value="Hydrolase_4"/>
    <property type="match status" value="1"/>
</dbReference>
<feature type="chain" id="PRO_5015404074" description="Serine aminopeptidase S33 domain-containing protein" evidence="1">
    <location>
        <begin position="20"/>
        <end position="468"/>
    </location>
</feature>
<name>A0A2S6IAM5_9BACT</name>
<feature type="domain" description="Serine aminopeptidase S33" evidence="2">
    <location>
        <begin position="198"/>
        <end position="433"/>
    </location>
</feature>
<dbReference type="PANTHER" id="PTHR43265:SF1">
    <property type="entry name" value="ESTERASE ESTD"/>
    <property type="match status" value="1"/>
</dbReference>
<accession>A0A2S6IAM5</accession>
<dbReference type="InterPro" id="IPR029058">
    <property type="entry name" value="AB_hydrolase_fold"/>
</dbReference>
<dbReference type="AlphaFoldDB" id="A0A2S6IAM5"/>
<dbReference type="GO" id="GO:0052689">
    <property type="term" value="F:carboxylic ester hydrolase activity"/>
    <property type="evidence" value="ECO:0007669"/>
    <property type="project" value="TreeGrafter"/>
</dbReference>
<gene>
    <name evidence="3" type="ORF">CLV84_1521</name>
</gene>
<keyword evidence="4" id="KW-1185">Reference proteome</keyword>
<dbReference type="OrthoDB" id="9809549at2"/>
<dbReference type="EMBL" id="PTJC01000005">
    <property type="protein sequence ID" value="PPK88553.1"/>
    <property type="molecule type" value="Genomic_DNA"/>
</dbReference>
<evidence type="ECO:0000313" key="4">
    <source>
        <dbReference type="Proteomes" id="UP000237662"/>
    </source>
</evidence>
<evidence type="ECO:0000313" key="3">
    <source>
        <dbReference type="EMBL" id="PPK88553.1"/>
    </source>
</evidence>
<dbReference type="RefSeq" id="WP_104419091.1">
    <property type="nucleotide sequence ID" value="NZ_PTJC01000005.1"/>
</dbReference>
<dbReference type="Proteomes" id="UP000237662">
    <property type="component" value="Unassembled WGS sequence"/>
</dbReference>
<feature type="signal peptide" evidence="1">
    <location>
        <begin position="1"/>
        <end position="19"/>
    </location>
</feature>
<keyword evidence="1" id="KW-0732">Signal</keyword>
<dbReference type="Gene3D" id="3.40.50.1820">
    <property type="entry name" value="alpha/beta hydrolase"/>
    <property type="match status" value="1"/>
</dbReference>
<proteinExistence type="predicted"/>
<organism evidence="3 4">
    <name type="scientific">Neolewinella xylanilytica</name>
    <dbReference type="NCBI Taxonomy" id="1514080"/>
    <lineage>
        <taxon>Bacteria</taxon>
        <taxon>Pseudomonadati</taxon>
        <taxon>Bacteroidota</taxon>
        <taxon>Saprospiria</taxon>
        <taxon>Saprospirales</taxon>
        <taxon>Lewinellaceae</taxon>
        <taxon>Neolewinella</taxon>
    </lineage>
</organism>
<dbReference type="InterPro" id="IPR053145">
    <property type="entry name" value="AB_hydrolase_Est10"/>
</dbReference>
<dbReference type="PANTHER" id="PTHR43265">
    <property type="entry name" value="ESTERASE ESTD"/>
    <property type="match status" value="1"/>
</dbReference>
<dbReference type="SUPFAM" id="SSF53474">
    <property type="entry name" value="alpha/beta-Hydrolases"/>
    <property type="match status" value="1"/>
</dbReference>
<sequence length="468" mass="50539">MRIPVAFLLFLLTTSAVRAQVSGNWYAILEAGGRQIPLDLEITETPEGYTGGLLSPAQSDVRIPLSSVVVNADSILFEVSNFAIRFAGMQSEEKLTGTFWQGAFSAPLTWTRDRPAAYTSLLTPEEAIPRPQEPTEFPYQREAVSFPGGAPGVTLAGELTLPTSATPKAAVVLVSGSGPQDRNEYLGPSINHRPFLVLSDRLTRNGYAVLRYDDRGVGESSGDFAAATSLDFAGDATAALRFLHERFTEDELAIGLVGHSEGGMIAQIVAAEPEQADFIILLAAPGLPIDELMADQRRLLGSVMPSTEPVMAAATSYIKAHPDMDEGAFRRGLRDTIVSVIPALPAPARESIVDAETFAETFANELTSPWMRYFLAHDPLPYLRRISVPVLAVNGEKDTQVSPRNLQGIERALAEAENPDVTAKQLPGLNHLLQPATSGLPAEYGTIATTIDEAALRVVTEWLNQRFD</sequence>
<comment type="caution">
    <text evidence="3">The sequence shown here is derived from an EMBL/GenBank/DDBJ whole genome shotgun (WGS) entry which is preliminary data.</text>
</comment>